<dbReference type="InterPro" id="IPR029048">
    <property type="entry name" value="HSP70_C_sf"/>
</dbReference>
<accession>A0ABS8BFI7</accession>
<feature type="non-terminal residue" evidence="5">
    <location>
        <position position="1"/>
    </location>
</feature>
<dbReference type="Pfam" id="PF00012">
    <property type="entry name" value="HSP70"/>
    <property type="match status" value="1"/>
</dbReference>
<evidence type="ECO:0000256" key="4">
    <source>
        <dbReference type="SAM" id="MobiDB-lite"/>
    </source>
</evidence>
<evidence type="ECO:0000313" key="5">
    <source>
        <dbReference type="EMBL" id="MCB5183394.1"/>
    </source>
</evidence>
<keyword evidence="3" id="KW-0143">Chaperone</keyword>
<keyword evidence="1" id="KW-0547">Nucleotide-binding</keyword>
<gene>
    <name evidence="5" type="ORF">LG632_29050</name>
</gene>
<evidence type="ECO:0000256" key="3">
    <source>
        <dbReference type="ARBA" id="ARBA00023186"/>
    </source>
</evidence>
<comment type="caution">
    <text evidence="5">The sequence shown here is derived from an EMBL/GenBank/DDBJ whole genome shotgun (WGS) entry which is preliminary data.</text>
</comment>
<keyword evidence="2" id="KW-0067">ATP-binding</keyword>
<dbReference type="SUPFAM" id="SSF100934">
    <property type="entry name" value="Heat shock protein 70kD (HSP70), C-terminal subdomain"/>
    <property type="match status" value="1"/>
</dbReference>
<feature type="region of interest" description="Disordered" evidence="4">
    <location>
        <begin position="62"/>
        <end position="126"/>
    </location>
</feature>
<organism evidence="5 6">
    <name type="scientific">Streptomyces antimicrobicus</name>
    <dbReference type="NCBI Taxonomy" id="2883108"/>
    <lineage>
        <taxon>Bacteria</taxon>
        <taxon>Bacillati</taxon>
        <taxon>Actinomycetota</taxon>
        <taxon>Actinomycetes</taxon>
        <taxon>Kitasatosporales</taxon>
        <taxon>Streptomycetaceae</taxon>
        <taxon>Streptomyces</taxon>
    </lineage>
</organism>
<dbReference type="Gene3D" id="1.20.1270.10">
    <property type="match status" value="1"/>
</dbReference>
<evidence type="ECO:0000256" key="1">
    <source>
        <dbReference type="ARBA" id="ARBA00022741"/>
    </source>
</evidence>
<dbReference type="Proteomes" id="UP001199054">
    <property type="component" value="Unassembled WGS sequence"/>
</dbReference>
<proteinExistence type="predicted"/>
<feature type="compositionally biased region" description="Acidic residues" evidence="4">
    <location>
        <begin position="106"/>
        <end position="117"/>
    </location>
</feature>
<evidence type="ECO:0000256" key="2">
    <source>
        <dbReference type="ARBA" id="ARBA00022840"/>
    </source>
</evidence>
<reference evidence="5 6" key="1">
    <citation type="submission" date="2021-10" db="EMBL/GenBank/DDBJ databases">
        <title>Streptomyces sp. strain SMC 277, a novel streptomycete isolated from soil.</title>
        <authorList>
            <person name="Chanama M."/>
        </authorList>
    </citation>
    <scope>NUCLEOTIDE SEQUENCE [LARGE SCALE GENOMIC DNA]</scope>
    <source>
        <strain evidence="5 6">SMC 277</strain>
    </source>
</reference>
<dbReference type="EMBL" id="JAJAUY010000214">
    <property type="protein sequence ID" value="MCB5183394.1"/>
    <property type="molecule type" value="Genomic_DNA"/>
</dbReference>
<dbReference type="InterPro" id="IPR013126">
    <property type="entry name" value="Hsp_70_fam"/>
</dbReference>
<feature type="compositionally biased region" description="Gly residues" evidence="4">
    <location>
        <begin position="71"/>
        <end position="89"/>
    </location>
</feature>
<dbReference type="RefSeq" id="WP_226730848.1">
    <property type="nucleotide sequence ID" value="NZ_JAJAUY010000214.1"/>
</dbReference>
<name>A0ABS8BFI7_9ACTN</name>
<evidence type="ECO:0000313" key="6">
    <source>
        <dbReference type="Proteomes" id="UP001199054"/>
    </source>
</evidence>
<sequence>YQTEKFVKDNEAKIPADARSEVEGALTDLKEKLKGEDTAGIRAATEKVAAASQKIGQAMYAEARAAQGAQGAAGTGSGSGSASGSGSGSGDADAEAGGAARPREDDVVDAEIVDDDTTGTAQGGAA</sequence>
<protein>
    <submittedName>
        <fullName evidence="5">Hsp70 family protein</fullName>
    </submittedName>
</protein>
<keyword evidence="6" id="KW-1185">Reference proteome</keyword>